<evidence type="ECO:0000313" key="2">
    <source>
        <dbReference type="EMBL" id="KAF9965124.1"/>
    </source>
</evidence>
<dbReference type="OrthoDB" id="2444224at2759"/>
<dbReference type="EMBL" id="JAAAHY010000285">
    <property type="protein sequence ID" value="KAF9965124.1"/>
    <property type="molecule type" value="Genomic_DNA"/>
</dbReference>
<organism evidence="2 3">
    <name type="scientific">Mortierella alpina</name>
    <name type="common">Oleaginous fungus</name>
    <name type="synonym">Mortierella renispora</name>
    <dbReference type="NCBI Taxonomy" id="64518"/>
    <lineage>
        <taxon>Eukaryota</taxon>
        <taxon>Fungi</taxon>
        <taxon>Fungi incertae sedis</taxon>
        <taxon>Mucoromycota</taxon>
        <taxon>Mortierellomycotina</taxon>
        <taxon>Mortierellomycetes</taxon>
        <taxon>Mortierellales</taxon>
        <taxon>Mortierellaceae</taxon>
        <taxon>Mortierella</taxon>
    </lineage>
</organism>
<protein>
    <submittedName>
        <fullName evidence="2">Uncharacterized protein</fullName>
    </submittedName>
</protein>
<keyword evidence="3" id="KW-1185">Reference proteome</keyword>
<dbReference type="Proteomes" id="UP000738359">
    <property type="component" value="Unassembled WGS sequence"/>
</dbReference>
<feature type="compositionally biased region" description="Acidic residues" evidence="1">
    <location>
        <begin position="127"/>
        <end position="136"/>
    </location>
</feature>
<name>A0A9P6J8W3_MORAP</name>
<reference evidence="2" key="1">
    <citation type="journal article" date="2020" name="Fungal Divers.">
        <title>Resolving the Mortierellaceae phylogeny through synthesis of multi-gene phylogenetics and phylogenomics.</title>
        <authorList>
            <person name="Vandepol N."/>
            <person name="Liber J."/>
            <person name="Desiro A."/>
            <person name="Na H."/>
            <person name="Kennedy M."/>
            <person name="Barry K."/>
            <person name="Grigoriev I.V."/>
            <person name="Miller A.N."/>
            <person name="O'Donnell K."/>
            <person name="Stajich J.E."/>
            <person name="Bonito G."/>
        </authorList>
    </citation>
    <scope>NUCLEOTIDE SEQUENCE</scope>
    <source>
        <strain evidence="2">CK1249</strain>
    </source>
</reference>
<feature type="region of interest" description="Disordered" evidence="1">
    <location>
        <begin position="1"/>
        <end position="67"/>
    </location>
</feature>
<evidence type="ECO:0000256" key="1">
    <source>
        <dbReference type="SAM" id="MobiDB-lite"/>
    </source>
</evidence>
<feature type="compositionally biased region" description="Low complexity" evidence="1">
    <location>
        <begin position="29"/>
        <end position="49"/>
    </location>
</feature>
<dbReference type="AlphaFoldDB" id="A0A9P6J8W3"/>
<evidence type="ECO:0000313" key="3">
    <source>
        <dbReference type="Proteomes" id="UP000738359"/>
    </source>
</evidence>
<gene>
    <name evidence="2" type="ORF">BGZ70_005373</name>
</gene>
<feature type="region of interest" description="Disordered" evidence="1">
    <location>
        <begin position="79"/>
        <end position="136"/>
    </location>
</feature>
<sequence length="265" mass="29115">MEQDTVIKCQQDTPTVGFGQKPTLLKEIQGQNEQALQQQKKQRKSIQQQTEEQDRMEDDPDMVDGGATEMVPVSMLNTRSIAAMEESLPEGGAHDEMDDSSDDSVSPGKLKRKIDRYPNPFGPNVSDMDEQEDDEGWLGSGAECSEYGETKSNSVRLTTPKLSHHHNRRIPDFSIPSLGPAMDPGQFENAEPHSHLSTLSAASIFNTPRSRATSTYSRTSDATPADAAVTEPIATPVLSNVDGEPSRRAVGFLIIFVYRCIFSSI</sequence>
<comment type="caution">
    <text evidence="2">The sequence shown here is derived from an EMBL/GenBank/DDBJ whole genome shotgun (WGS) entry which is preliminary data.</text>
</comment>
<proteinExistence type="predicted"/>
<accession>A0A9P6J8W3</accession>